<proteinExistence type="predicted"/>
<reference evidence="2" key="1">
    <citation type="submission" date="2023-11" db="EMBL/GenBank/DDBJ databases">
        <authorList>
            <person name="De Vega J J."/>
            <person name="De Vega J J."/>
        </authorList>
    </citation>
    <scope>NUCLEOTIDE SEQUENCE</scope>
</reference>
<dbReference type="AlphaFoldDB" id="A0AAD2GWD6"/>
<evidence type="ECO:0000313" key="3">
    <source>
        <dbReference type="Proteomes" id="UP001295794"/>
    </source>
</evidence>
<accession>A0AAD2GWD6</accession>
<dbReference type="EMBL" id="CAVNYO010000040">
    <property type="protein sequence ID" value="CAK5263447.1"/>
    <property type="molecule type" value="Genomic_DNA"/>
</dbReference>
<evidence type="ECO:0000256" key="1">
    <source>
        <dbReference type="SAM" id="MobiDB-lite"/>
    </source>
</evidence>
<protein>
    <submittedName>
        <fullName evidence="2">Uncharacterized protein</fullName>
    </submittedName>
</protein>
<keyword evidence="3" id="KW-1185">Reference proteome</keyword>
<gene>
    <name evidence="2" type="ORF">MYCIT1_LOCUS2904</name>
</gene>
<sequence>TSTTLCSGRTWHLPLRASSRMARSRLHSNATSGPWMLSRRSSTPRRLPSRAVGGAGSCVDPDERDGRAVTNDWPGI</sequence>
<feature type="non-terminal residue" evidence="2">
    <location>
        <position position="1"/>
    </location>
</feature>
<comment type="caution">
    <text evidence="2">The sequence shown here is derived from an EMBL/GenBank/DDBJ whole genome shotgun (WGS) entry which is preliminary data.</text>
</comment>
<feature type="region of interest" description="Disordered" evidence="1">
    <location>
        <begin position="22"/>
        <end position="76"/>
    </location>
</feature>
<name>A0AAD2GWD6_9AGAR</name>
<dbReference type="Proteomes" id="UP001295794">
    <property type="component" value="Unassembled WGS sequence"/>
</dbReference>
<evidence type="ECO:0000313" key="2">
    <source>
        <dbReference type="EMBL" id="CAK5263447.1"/>
    </source>
</evidence>
<organism evidence="2 3">
    <name type="scientific">Mycena citricolor</name>
    <dbReference type="NCBI Taxonomy" id="2018698"/>
    <lineage>
        <taxon>Eukaryota</taxon>
        <taxon>Fungi</taxon>
        <taxon>Dikarya</taxon>
        <taxon>Basidiomycota</taxon>
        <taxon>Agaricomycotina</taxon>
        <taxon>Agaricomycetes</taxon>
        <taxon>Agaricomycetidae</taxon>
        <taxon>Agaricales</taxon>
        <taxon>Marasmiineae</taxon>
        <taxon>Mycenaceae</taxon>
        <taxon>Mycena</taxon>
    </lineage>
</organism>
<feature type="compositionally biased region" description="Low complexity" evidence="1">
    <location>
        <begin position="37"/>
        <end position="50"/>
    </location>
</feature>